<evidence type="ECO:0000313" key="3">
    <source>
        <dbReference type="EMBL" id="KAF6165372.1"/>
    </source>
</evidence>
<dbReference type="AlphaFoldDB" id="A0A7J7NEH2"/>
<dbReference type="PANTHER" id="PTHR43337:SF13">
    <property type="entry name" value="ADENINE_GUANINE PERMEASE AZG2"/>
    <property type="match status" value="1"/>
</dbReference>
<gene>
    <name evidence="3" type="ORF">GIB67_018816</name>
</gene>
<keyword evidence="2" id="KW-1133">Transmembrane helix</keyword>
<reference evidence="3 4" key="1">
    <citation type="journal article" date="2020" name="IScience">
        <title>Genome Sequencing of the Endangered Kingdonia uniflora (Circaeasteraceae, Ranunculales) Reveals Potential Mechanisms of Evolutionary Specialization.</title>
        <authorList>
            <person name="Sun Y."/>
            <person name="Deng T."/>
            <person name="Zhang A."/>
            <person name="Moore M.J."/>
            <person name="Landis J.B."/>
            <person name="Lin N."/>
            <person name="Zhang H."/>
            <person name="Zhang X."/>
            <person name="Huang J."/>
            <person name="Zhang X."/>
            <person name="Sun H."/>
            <person name="Wang H."/>
        </authorList>
    </citation>
    <scope>NUCLEOTIDE SEQUENCE [LARGE SCALE GENOMIC DNA]</scope>
    <source>
        <strain evidence="3">TB1705</strain>
        <tissue evidence="3">Leaf</tissue>
    </source>
</reference>
<name>A0A7J7NEH2_9MAGN</name>
<sequence>MVLMGVSLCKGGESWIRMKKGLNDAVSKSKVGKYFKLDERKSSFTTEIRAGTATFLTMAYIITVNATILADSGGTCSISDCTATASLSAGLISNTSSLLRGTECKFMPNVGYQTCLDKTKSDLIVATALSSMIGCFAMGLLANLPLGLAPGMGANAYFAYNLVGLHGLGPMSYQTALAVVFIEGCSFLVIAAVGIRAKLAWMIPRSV</sequence>
<dbReference type="GO" id="GO:0015853">
    <property type="term" value="P:adenine transport"/>
    <property type="evidence" value="ECO:0007669"/>
    <property type="project" value="TreeGrafter"/>
</dbReference>
<dbReference type="InterPro" id="IPR045018">
    <property type="entry name" value="Azg-like"/>
</dbReference>
<keyword evidence="1" id="KW-0813">Transport</keyword>
<keyword evidence="4" id="KW-1185">Reference proteome</keyword>
<proteinExistence type="predicted"/>
<feature type="transmembrane region" description="Helical" evidence="2">
    <location>
        <begin position="175"/>
        <end position="195"/>
    </location>
</feature>
<dbReference type="GO" id="GO:0005345">
    <property type="term" value="F:purine nucleobase transmembrane transporter activity"/>
    <property type="evidence" value="ECO:0007669"/>
    <property type="project" value="TreeGrafter"/>
</dbReference>
<comment type="caution">
    <text evidence="3">The sequence shown here is derived from an EMBL/GenBank/DDBJ whole genome shotgun (WGS) entry which is preliminary data.</text>
</comment>
<protein>
    <recommendedName>
        <fullName evidence="5">Adenine/guanine permease AZG2</fullName>
    </recommendedName>
</protein>
<evidence type="ECO:0000313" key="4">
    <source>
        <dbReference type="Proteomes" id="UP000541444"/>
    </source>
</evidence>
<keyword evidence="2" id="KW-0472">Membrane</keyword>
<dbReference type="GO" id="GO:0005886">
    <property type="term" value="C:plasma membrane"/>
    <property type="evidence" value="ECO:0007669"/>
    <property type="project" value="TreeGrafter"/>
</dbReference>
<dbReference type="EMBL" id="JACGCM010000854">
    <property type="protein sequence ID" value="KAF6165372.1"/>
    <property type="molecule type" value="Genomic_DNA"/>
</dbReference>
<accession>A0A7J7NEH2</accession>
<evidence type="ECO:0008006" key="5">
    <source>
        <dbReference type="Google" id="ProtNLM"/>
    </source>
</evidence>
<dbReference type="OrthoDB" id="1920886at2759"/>
<evidence type="ECO:0000256" key="2">
    <source>
        <dbReference type="SAM" id="Phobius"/>
    </source>
</evidence>
<dbReference type="GO" id="GO:0015854">
    <property type="term" value="P:guanine transport"/>
    <property type="evidence" value="ECO:0007669"/>
    <property type="project" value="TreeGrafter"/>
</dbReference>
<dbReference type="Proteomes" id="UP000541444">
    <property type="component" value="Unassembled WGS sequence"/>
</dbReference>
<organism evidence="3 4">
    <name type="scientific">Kingdonia uniflora</name>
    <dbReference type="NCBI Taxonomy" id="39325"/>
    <lineage>
        <taxon>Eukaryota</taxon>
        <taxon>Viridiplantae</taxon>
        <taxon>Streptophyta</taxon>
        <taxon>Embryophyta</taxon>
        <taxon>Tracheophyta</taxon>
        <taxon>Spermatophyta</taxon>
        <taxon>Magnoliopsida</taxon>
        <taxon>Ranunculales</taxon>
        <taxon>Circaeasteraceae</taxon>
        <taxon>Kingdonia</taxon>
    </lineage>
</organism>
<feature type="transmembrane region" description="Helical" evidence="2">
    <location>
        <begin position="123"/>
        <end position="142"/>
    </location>
</feature>
<dbReference type="PANTHER" id="PTHR43337">
    <property type="entry name" value="XANTHINE/URACIL PERMEASE C887.17-RELATED"/>
    <property type="match status" value="1"/>
</dbReference>
<keyword evidence="2" id="KW-0812">Transmembrane</keyword>
<evidence type="ECO:0000256" key="1">
    <source>
        <dbReference type="ARBA" id="ARBA00022448"/>
    </source>
</evidence>